<dbReference type="AlphaFoldDB" id="A0A3P6PT88"/>
<feature type="compositionally biased region" description="Polar residues" evidence="1">
    <location>
        <begin position="311"/>
        <end position="326"/>
    </location>
</feature>
<dbReference type="EMBL" id="UYRV01000021">
    <property type="protein sequence ID" value="VDK40442.1"/>
    <property type="molecule type" value="Genomic_DNA"/>
</dbReference>
<feature type="compositionally biased region" description="Basic and acidic residues" evidence="1">
    <location>
        <begin position="858"/>
        <end position="869"/>
    </location>
</feature>
<protein>
    <submittedName>
        <fullName evidence="2">Uncharacterized protein</fullName>
    </submittedName>
</protein>
<feature type="compositionally biased region" description="Low complexity" evidence="1">
    <location>
        <begin position="682"/>
        <end position="692"/>
    </location>
</feature>
<sequence>MQGTSEPPTLAPIEGRTQSSSALQSSPPAEKTSHPISVTQNPEESTETSTTAREAEVVQETEPSTLAPSERERLSSPTALPTVLSKTGKTRQFPTEPTSAPREQDGKSSTPAGEPEATQESRRSTQAMSEELEPSTTAVPKSSLMTETTHRTSEPLPTTHEEEGTKPSVTTKEQQTMQSTSERSIRTSKKESLSTSTALPTAPPRLSMTTKITEHTSTTRQDGKRSTSAGKPQATQGTSERPTIALKEMEHTPSPSALPRVSTTRATTTRPFEHSSTTVLDQKEGIKPSTEARGPETTQETLKLPTETLEQRNTPSPRATSTSSEPDVTRRTESTPVNIENEGTVSSGTPSGSGTTQWPRDPPTIGLKEKEPILSSSAPTETHVMETTQRPAELTTFSEVESESSFSEAPGVSTELIITSPIKSTISDSSTAAHMTSSTSSTSRITELSHSATTTAGPRDELGISSQTPAVGKTTQIITELPTTQIKKTTQGFSELDIVKTTQEVDESTERLREESTANPSVLLTSRPRELEITQEPSEHITESSGDNSIPESGVNTVSPDESTRTEPGEGLTSSFISREKAGKTTQTPTVQSTVKTGSSTTPHGELKEGSTSQSEKSLTEQPNESSTDAARVADVEMPVQRQTSLAIQETAQTTKQPIQVRAGGSTVALSSSSKSKETPESMEPPTSAPTTLVTEDVVKGDTLSPRPEGGSQTIQPPIKERKGEQDTSVGPESTPFFGISKEKKVELGKSTQPTSAVPHIQTTPKVNEPEQRETRKESSETTPSSSPLDHGPDTTLRSGVHTVAIEEITMRPSEEKGTLEPNESERSGEAVSSTSSLGKTETTKRTSEGFTGVAKVETTRMKSEKTETTTRAGQGFTTKARTETNHISSDEMKTTETASQVSTGET</sequence>
<evidence type="ECO:0000313" key="3">
    <source>
        <dbReference type="Proteomes" id="UP000271889"/>
    </source>
</evidence>
<feature type="compositionally biased region" description="Polar residues" evidence="1">
    <location>
        <begin position="870"/>
        <end position="880"/>
    </location>
</feature>
<feature type="compositionally biased region" description="Polar residues" evidence="1">
    <location>
        <begin position="641"/>
        <end position="658"/>
    </location>
</feature>
<feature type="region of interest" description="Disordered" evidence="1">
    <location>
        <begin position="1"/>
        <end position="472"/>
    </location>
</feature>
<reference evidence="2 3" key="1">
    <citation type="submission" date="2018-11" db="EMBL/GenBank/DDBJ databases">
        <authorList>
            <consortium name="Pathogen Informatics"/>
        </authorList>
    </citation>
    <scope>NUCLEOTIDE SEQUENCE [LARGE SCALE GENOMIC DNA]</scope>
</reference>
<feature type="compositionally biased region" description="Polar residues" evidence="1">
    <location>
        <begin position="167"/>
        <end position="182"/>
    </location>
</feature>
<feature type="compositionally biased region" description="Polar residues" evidence="1">
    <location>
        <begin position="374"/>
        <end position="390"/>
    </location>
</feature>
<feature type="non-terminal residue" evidence="2">
    <location>
        <position position="907"/>
    </location>
</feature>
<feature type="compositionally biased region" description="Polar residues" evidence="1">
    <location>
        <begin position="543"/>
        <end position="561"/>
    </location>
</feature>
<feature type="compositionally biased region" description="Polar residues" evidence="1">
    <location>
        <begin position="584"/>
        <end position="603"/>
    </location>
</feature>
<gene>
    <name evidence="2" type="ORF">CGOC_LOCUS32</name>
</gene>
<feature type="compositionally biased region" description="Polar residues" evidence="1">
    <location>
        <begin position="831"/>
        <end position="841"/>
    </location>
</feature>
<name>A0A3P6PT88_CYLGO</name>
<feature type="compositionally biased region" description="Polar residues" evidence="1">
    <location>
        <begin position="261"/>
        <end position="280"/>
    </location>
</feature>
<feature type="compositionally biased region" description="Low complexity" evidence="1">
    <location>
        <begin position="393"/>
        <end position="408"/>
    </location>
</feature>
<dbReference type="Proteomes" id="UP000271889">
    <property type="component" value="Unassembled WGS sequence"/>
</dbReference>
<evidence type="ECO:0000256" key="1">
    <source>
        <dbReference type="SAM" id="MobiDB-lite"/>
    </source>
</evidence>
<accession>A0A3P6PT88</accession>
<feature type="compositionally biased region" description="Low complexity" evidence="1">
    <location>
        <begin position="427"/>
        <end position="449"/>
    </location>
</feature>
<feature type="compositionally biased region" description="Polar residues" evidence="1">
    <location>
        <begin position="610"/>
        <end position="629"/>
    </location>
</feature>
<feature type="compositionally biased region" description="Polar residues" evidence="1">
    <location>
        <begin position="896"/>
        <end position="907"/>
    </location>
</feature>
<feature type="compositionally biased region" description="Polar residues" evidence="1">
    <location>
        <begin position="124"/>
        <end position="147"/>
    </location>
</feature>
<feature type="compositionally biased region" description="Low complexity" evidence="1">
    <location>
        <begin position="18"/>
        <end position="29"/>
    </location>
</feature>
<feature type="region of interest" description="Disordered" evidence="1">
    <location>
        <begin position="502"/>
        <end position="907"/>
    </location>
</feature>
<feature type="compositionally biased region" description="Basic and acidic residues" evidence="1">
    <location>
        <begin position="183"/>
        <end position="192"/>
    </location>
</feature>
<feature type="compositionally biased region" description="Basic and acidic residues" evidence="1">
    <location>
        <begin position="768"/>
        <end position="780"/>
    </location>
</feature>
<feature type="compositionally biased region" description="Basic and acidic residues" evidence="1">
    <location>
        <begin position="148"/>
        <end position="165"/>
    </location>
</feature>
<feature type="compositionally biased region" description="Basic and acidic residues" evidence="1">
    <location>
        <begin position="527"/>
        <end position="542"/>
    </location>
</feature>
<feature type="compositionally biased region" description="Low complexity" evidence="1">
    <location>
        <begin position="343"/>
        <end position="356"/>
    </location>
</feature>
<feature type="compositionally biased region" description="Polar residues" evidence="1">
    <location>
        <begin position="75"/>
        <end position="98"/>
    </location>
</feature>
<proteinExistence type="predicted"/>
<feature type="compositionally biased region" description="Basic and acidic residues" evidence="1">
    <location>
        <begin position="809"/>
        <end position="829"/>
    </location>
</feature>
<feature type="compositionally biased region" description="Polar residues" evidence="1">
    <location>
        <begin position="207"/>
        <end position="241"/>
    </location>
</feature>
<feature type="compositionally biased region" description="Basic and acidic residues" evidence="1">
    <location>
        <begin position="881"/>
        <end position="895"/>
    </location>
</feature>
<feature type="compositionally biased region" description="Polar residues" evidence="1">
    <location>
        <begin position="750"/>
        <end position="766"/>
    </location>
</feature>
<keyword evidence="3" id="KW-1185">Reference proteome</keyword>
<organism evidence="2 3">
    <name type="scientific">Cylicostephanus goldi</name>
    <name type="common">Nematode worm</name>
    <dbReference type="NCBI Taxonomy" id="71465"/>
    <lineage>
        <taxon>Eukaryota</taxon>
        <taxon>Metazoa</taxon>
        <taxon>Ecdysozoa</taxon>
        <taxon>Nematoda</taxon>
        <taxon>Chromadorea</taxon>
        <taxon>Rhabditida</taxon>
        <taxon>Rhabditina</taxon>
        <taxon>Rhabditomorpha</taxon>
        <taxon>Strongyloidea</taxon>
        <taxon>Strongylidae</taxon>
        <taxon>Cylicostephanus</taxon>
    </lineage>
</organism>
<evidence type="ECO:0000313" key="2">
    <source>
        <dbReference type="EMBL" id="VDK40442.1"/>
    </source>
</evidence>